<dbReference type="OrthoDB" id="9773047at2"/>
<evidence type="ECO:0000313" key="3">
    <source>
        <dbReference type="Proteomes" id="UP000278746"/>
    </source>
</evidence>
<reference evidence="2 3" key="1">
    <citation type="submission" date="2018-10" db="EMBL/GenBank/DDBJ databases">
        <title>Bacillus Keqinensis sp. nov., a moderately halophilic bacterium isolated from a saline-alkaline lake.</title>
        <authorList>
            <person name="Wang H."/>
        </authorList>
    </citation>
    <scope>NUCLEOTIDE SEQUENCE [LARGE SCALE GENOMIC DNA]</scope>
    <source>
        <strain evidence="2 3">KQ-3</strain>
    </source>
</reference>
<dbReference type="AlphaFoldDB" id="A0A3M7TYD4"/>
<evidence type="ECO:0000259" key="1">
    <source>
        <dbReference type="Pfam" id="PF00144"/>
    </source>
</evidence>
<dbReference type="GO" id="GO:0016787">
    <property type="term" value="F:hydrolase activity"/>
    <property type="evidence" value="ECO:0007669"/>
    <property type="project" value="UniProtKB-KW"/>
</dbReference>
<sequence length="359" mass="40993">MKLTFLLSILFFVPLVIWMNVTGTTIFQPATTWEEYESPEEAGWDEDKLNEARAYFNSLNSTAGIAIYKGKVLFSWGDVASNTNAHSVRKSILSGMYGPYVEDGTIDLNSTMGELGIVDFPPLTTLENQAKIKHLMTSSSGVYLRAGEESFAMRRKRPDRGSHAPGSHFYYNNWDFNVLGTIFNNKAEVDLFEHFEETIADPLGMEDFSLNHTGYREETGRSIHPSYLFKMSARDMARFGQLYLQEGEWEGEQIIPREWIETSTSVQAPVPGNSIYDYGFMWWVATEEPYKSLGMYSAVGRYGQSIDVIPEKDLVFVHRVDSDRLAFRFLRRGVTQSQRLYLLRMILDAKIGEEVPDIH</sequence>
<name>A0A3M7TYD4_9BACI</name>
<feature type="domain" description="Beta-lactamase-related" evidence="1">
    <location>
        <begin position="86"/>
        <end position="317"/>
    </location>
</feature>
<dbReference type="EMBL" id="RHIB01000001">
    <property type="protein sequence ID" value="RNA70596.1"/>
    <property type="molecule type" value="Genomic_DNA"/>
</dbReference>
<dbReference type="SUPFAM" id="SSF56601">
    <property type="entry name" value="beta-lactamase/transpeptidase-like"/>
    <property type="match status" value="1"/>
</dbReference>
<keyword evidence="3" id="KW-1185">Reference proteome</keyword>
<accession>A0A3M7TYD4</accession>
<dbReference type="PANTHER" id="PTHR43283">
    <property type="entry name" value="BETA-LACTAMASE-RELATED"/>
    <property type="match status" value="1"/>
</dbReference>
<dbReference type="Gene3D" id="3.40.710.10">
    <property type="entry name" value="DD-peptidase/beta-lactamase superfamily"/>
    <property type="match status" value="1"/>
</dbReference>
<dbReference type="Pfam" id="PF00144">
    <property type="entry name" value="Beta-lactamase"/>
    <property type="match status" value="1"/>
</dbReference>
<proteinExistence type="predicted"/>
<gene>
    <name evidence="2" type="ORF">EBO34_05070</name>
</gene>
<keyword evidence="2" id="KW-0378">Hydrolase</keyword>
<dbReference type="PANTHER" id="PTHR43283:SF7">
    <property type="entry name" value="BETA-LACTAMASE-RELATED DOMAIN-CONTAINING PROTEIN"/>
    <property type="match status" value="1"/>
</dbReference>
<organism evidence="2 3">
    <name type="scientific">Alteribacter keqinensis</name>
    <dbReference type="NCBI Taxonomy" id="2483800"/>
    <lineage>
        <taxon>Bacteria</taxon>
        <taxon>Bacillati</taxon>
        <taxon>Bacillota</taxon>
        <taxon>Bacilli</taxon>
        <taxon>Bacillales</taxon>
        <taxon>Bacillaceae</taxon>
        <taxon>Alteribacter</taxon>
    </lineage>
</organism>
<dbReference type="InterPro" id="IPR012338">
    <property type="entry name" value="Beta-lactam/transpept-like"/>
</dbReference>
<dbReference type="InterPro" id="IPR001466">
    <property type="entry name" value="Beta-lactam-related"/>
</dbReference>
<protein>
    <submittedName>
        <fullName evidence="2">Class C beta-lactamase-related serine hydrolase</fullName>
    </submittedName>
</protein>
<dbReference type="InterPro" id="IPR050789">
    <property type="entry name" value="Diverse_Enzym_Activities"/>
</dbReference>
<comment type="caution">
    <text evidence="2">The sequence shown here is derived from an EMBL/GenBank/DDBJ whole genome shotgun (WGS) entry which is preliminary data.</text>
</comment>
<evidence type="ECO:0000313" key="2">
    <source>
        <dbReference type="EMBL" id="RNA70596.1"/>
    </source>
</evidence>
<dbReference type="Proteomes" id="UP000278746">
    <property type="component" value="Unassembled WGS sequence"/>
</dbReference>